<dbReference type="OrthoDB" id="2951834at2759"/>
<dbReference type="AlphaFoldDB" id="A0A9P4LZY5"/>
<organism evidence="1 2">
    <name type="scientific">Saccharata proteae CBS 121410</name>
    <dbReference type="NCBI Taxonomy" id="1314787"/>
    <lineage>
        <taxon>Eukaryota</taxon>
        <taxon>Fungi</taxon>
        <taxon>Dikarya</taxon>
        <taxon>Ascomycota</taxon>
        <taxon>Pezizomycotina</taxon>
        <taxon>Dothideomycetes</taxon>
        <taxon>Dothideomycetes incertae sedis</taxon>
        <taxon>Botryosphaeriales</taxon>
        <taxon>Saccharataceae</taxon>
        <taxon>Saccharata</taxon>
    </lineage>
</organism>
<keyword evidence="2" id="KW-1185">Reference proteome</keyword>
<dbReference type="PANTHER" id="PTHR42085">
    <property type="entry name" value="F-BOX DOMAIN-CONTAINING PROTEIN"/>
    <property type="match status" value="1"/>
</dbReference>
<dbReference type="EMBL" id="ML978716">
    <property type="protein sequence ID" value="KAF2088591.1"/>
    <property type="molecule type" value="Genomic_DNA"/>
</dbReference>
<proteinExistence type="predicted"/>
<dbReference type="InterPro" id="IPR038883">
    <property type="entry name" value="AN11006-like"/>
</dbReference>
<evidence type="ECO:0000313" key="1">
    <source>
        <dbReference type="EMBL" id="KAF2088591.1"/>
    </source>
</evidence>
<name>A0A9P4LZY5_9PEZI</name>
<protein>
    <submittedName>
        <fullName evidence="1">Uncharacterized protein</fullName>
    </submittedName>
</protein>
<sequence length="375" mass="42846">MCFSKSKSTCPSGSAGVMDNGYDSEIVAGKIEYQRLPRARGSALSRGGPLCRHGRDARQASPPVMVKAYHPPRPVTLKPQALRSITVKSQHGSPAHVKYLLSKYDRDDYVDSEDEDGYESEDGGIKIDYGQIARIDRWIEVVRECRAREAAEGPYVPEKPTLLTLPCEIRLEILKYLLVTQVGNKAEKPGKLIVISPSKYTLKGETLDYQITRWDSMGKVRNDLHPQIARTCKTLYHESMDILYRQNCFRAQFHEYQIMRWFSRVRGFDLIRTFSLRANHFHPKMAGLPPRCETLIIEGVLPGMCGPECLGFHTRPKWCLCRSAKPGTKRYHFEQMKRVLELMKGNGLRTVKFMNDGIRGTPVHPNLVRFIKENF</sequence>
<accession>A0A9P4LZY5</accession>
<reference evidence="1" key="1">
    <citation type="journal article" date="2020" name="Stud. Mycol.">
        <title>101 Dothideomycetes genomes: a test case for predicting lifestyles and emergence of pathogens.</title>
        <authorList>
            <person name="Haridas S."/>
            <person name="Albert R."/>
            <person name="Binder M."/>
            <person name="Bloem J."/>
            <person name="Labutti K."/>
            <person name="Salamov A."/>
            <person name="Andreopoulos B."/>
            <person name="Baker S."/>
            <person name="Barry K."/>
            <person name="Bills G."/>
            <person name="Bluhm B."/>
            <person name="Cannon C."/>
            <person name="Castanera R."/>
            <person name="Culley D."/>
            <person name="Daum C."/>
            <person name="Ezra D."/>
            <person name="Gonzalez J."/>
            <person name="Henrissat B."/>
            <person name="Kuo A."/>
            <person name="Liang C."/>
            <person name="Lipzen A."/>
            <person name="Lutzoni F."/>
            <person name="Magnuson J."/>
            <person name="Mondo S."/>
            <person name="Nolan M."/>
            <person name="Ohm R."/>
            <person name="Pangilinan J."/>
            <person name="Park H.-J."/>
            <person name="Ramirez L."/>
            <person name="Alfaro M."/>
            <person name="Sun H."/>
            <person name="Tritt A."/>
            <person name="Yoshinaga Y."/>
            <person name="Zwiers L.-H."/>
            <person name="Turgeon B."/>
            <person name="Goodwin S."/>
            <person name="Spatafora J."/>
            <person name="Crous P."/>
            <person name="Grigoriev I."/>
        </authorList>
    </citation>
    <scope>NUCLEOTIDE SEQUENCE</scope>
    <source>
        <strain evidence="1">CBS 121410</strain>
    </source>
</reference>
<dbReference type="PANTHER" id="PTHR42085:SF2">
    <property type="entry name" value="F-BOX DOMAIN-CONTAINING PROTEIN"/>
    <property type="match status" value="1"/>
</dbReference>
<evidence type="ECO:0000313" key="2">
    <source>
        <dbReference type="Proteomes" id="UP000799776"/>
    </source>
</evidence>
<comment type="caution">
    <text evidence="1">The sequence shown here is derived from an EMBL/GenBank/DDBJ whole genome shotgun (WGS) entry which is preliminary data.</text>
</comment>
<dbReference type="Proteomes" id="UP000799776">
    <property type="component" value="Unassembled WGS sequence"/>
</dbReference>
<gene>
    <name evidence="1" type="ORF">K490DRAFT_55991</name>
</gene>